<dbReference type="AlphaFoldDB" id="A0A3N6RNA9"/>
<evidence type="ECO:0000256" key="1">
    <source>
        <dbReference type="SAM" id="MobiDB-lite"/>
    </source>
</evidence>
<reference evidence="2 3" key="1">
    <citation type="journal article" date="2018" name="ACS Chem. Biol.">
        <title>Ketoreductase domain dysfunction expands chemodiversity: malyngamide biosynthesis in the cyanobacterium Okeania hirsuta.</title>
        <authorList>
            <person name="Moss N.A."/>
            <person name="Leao T."/>
            <person name="Rankin M."/>
            <person name="McCullough T.M."/>
            <person name="Qu P."/>
            <person name="Korobeynikov A."/>
            <person name="Smith J.L."/>
            <person name="Gerwick L."/>
            <person name="Gerwick W.H."/>
        </authorList>
    </citation>
    <scope>NUCLEOTIDE SEQUENCE [LARGE SCALE GENOMIC DNA]</scope>
    <source>
        <strain evidence="2 3">PAB10Feb10-1</strain>
    </source>
</reference>
<feature type="compositionally biased region" description="Basic and acidic residues" evidence="1">
    <location>
        <begin position="51"/>
        <end position="73"/>
    </location>
</feature>
<protein>
    <submittedName>
        <fullName evidence="2">Uncharacterized protein</fullName>
    </submittedName>
</protein>
<comment type="caution">
    <text evidence="2">The sequence shown here is derived from an EMBL/GenBank/DDBJ whole genome shotgun (WGS) entry which is preliminary data.</text>
</comment>
<dbReference type="Proteomes" id="UP000269154">
    <property type="component" value="Unassembled WGS sequence"/>
</dbReference>
<name>A0A3N6RNA9_9CYAN</name>
<sequence>MAFCSPTCKALAFAQHDHRKAPLEEERGSGSVTLRVSSPYPIHQQSGQNPRRRETQGNADQERERAPKEKENL</sequence>
<evidence type="ECO:0000313" key="2">
    <source>
        <dbReference type="EMBL" id="RQH40824.1"/>
    </source>
</evidence>
<evidence type="ECO:0000313" key="3">
    <source>
        <dbReference type="Proteomes" id="UP000269154"/>
    </source>
</evidence>
<accession>A0A3N6RNA9</accession>
<gene>
    <name evidence="2" type="ORF">D5R40_16055</name>
</gene>
<dbReference type="EMBL" id="RCBY01000086">
    <property type="protein sequence ID" value="RQH40824.1"/>
    <property type="molecule type" value="Genomic_DNA"/>
</dbReference>
<feature type="region of interest" description="Disordered" evidence="1">
    <location>
        <begin position="18"/>
        <end position="73"/>
    </location>
</feature>
<organism evidence="2 3">
    <name type="scientific">Okeania hirsuta</name>
    <dbReference type="NCBI Taxonomy" id="1458930"/>
    <lineage>
        <taxon>Bacteria</taxon>
        <taxon>Bacillati</taxon>
        <taxon>Cyanobacteriota</taxon>
        <taxon>Cyanophyceae</taxon>
        <taxon>Oscillatoriophycideae</taxon>
        <taxon>Oscillatoriales</taxon>
        <taxon>Microcoleaceae</taxon>
        <taxon>Okeania</taxon>
    </lineage>
</organism>
<keyword evidence="3" id="KW-1185">Reference proteome</keyword>
<proteinExistence type="predicted"/>